<feature type="transmembrane region" description="Helical" evidence="1">
    <location>
        <begin position="60"/>
        <end position="79"/>
    </location>
</feature>
<gene>
    <name evidence="2" type="ORF">RBWH47_04630</name>
</gene>
<sequence length="309" mass="33803">MLPLRLVSQAADRHFDELLQKDEQLIASDLLIAMLVMAGASIAAGWFAYAIAYSDKGQRVMLCLSLAVLAMIYFLFYASGQLFWARYVSNSAAIVYTNFASIFAALAAGWAFRLPKTPAWRRGILCVLLAMGSAAAILWPLLSIAIRPAPAGGDEWSNGVAMQTSWATCSPAAAATLLRAEGINKSESEMIPLCLTDSSGTPTLGLYRGIKLVADEQSRSVNVLDETLDEMWNRDDWPVLMAVKLPYGVDDRRYVDQWGWIPGMGHSVVALGLTSDGQRMLVGDPSVGLEQWSKDDLRVLWHGDGIRLE</sequence>
<dbReference type="AlphaFoldDB" id="F2ASE3"/>
<reference evidence="2 3" key="1">
    <citation type="journal article" date="2013" name="Mar. Genomics">
        <title>Expression of sulfatases in Rhodopirellula baltica and the diversity of sulfatases in the genus Rhodopirellula.</title>
        <authorList>
            <person name="Wegner C.E."/>
            <person name="Richter-Heitmann T."/>
            <person name="Klindworth A."/>
            <person name="Klockow C."/>
            <person name="Richter M."/>
            <person name="Achstetter T."/>
            <person name="Glockner F.O."/>
            <person name="Harder J."/>
        </authorList>
    </citation>
    <scope>NUCLEOTIDE SEQUENCE [LARGE SCALE GENOMIC DNA]</scope>
    <source>
        <strain evidence="2 3">WH47</strain>
    </source>
</reference>
<proteinExistence type="predicted"/>
<dbReference type="Proteomes" id="UP000006222">
    <property type="component" value="Unassembled WGS sequence"/>
</dbReference>
<feature type="transmembrane region" description="Helical" evidence="1">
    <location>
        <begin position="30"/>
        <end position="53"/>
    </location>
</feature>
<dbReference type="Gene3D" id="3.90.70.10">
    <property type="entry name" value="Cysteine proteinases"/>
    <property type="match status" value="1"/>
</dbReference>
<feature type="transmembrane region" description="Helical" evidence="1">
    <location>
        <begin position="124"/>
        <end position="142"/>
    </location>
</feature>
<organism evidence="2 3">
    <name type="scientific">Rhodopirellula baltica WH47</name>
    <dbReference type="NCBI Taxonomy" id="991778"/>
    <lineage>
        <taxon>Bacteria</taxon>
        <taxon>Pseudomonadati</taxon>
        <taxon>Planctomycetota</taxon>
        <taxon>Planctomycetia</taxon>
        <taxon>Pirellulales</taxon>
        <taxon>Pirellulaceae</taxon>
        <taxon>Rhodopirellula</taxon>
    </lineage>
</organism>
<accession>F2ASE3</accession>
<evidence type="ECO:0000313" key="3">
    <source>
        <dbReference type="Proteomes" id="UP000006222"/>
    </source>
</evidence>
<feature type="transmembrane region" description="Helical" evidence="1">
    <location>
        <begin position="91"/>
        <end position="112"/>
    </location>
</feature>
<keyword evidence="1" id="KW-0472">Membrane</keyword>
<evidence type="ECO:0000313" key="2">
    <source>
        <dbReference type="EMBL" id="EGF27390.1"/>
    </source>
</evidence>
<evidence type="ECO:0000256" key="1">
    <source>
        <dbReference type="SAM" id="Phobius"/>
    </source>
</evidence>
<name>F2ASE3_RHOBT</name>
<protein>
    <submittedName>
        <fullName evidence="2">Peptidase C39, bacteriocin processing</fullName>
    </submittedName>
</protein>
<dbReference type="CDD" id="cd02423">
    <property type="entry name" value="Peptidase_C39G"/>
    <property type="match status" value="1"/>
</dbReference>
<keyword evidence="1" id="KW-1133">Transmembrane helix</keyword>
<dbReference type="PATRIC" id="fig|991778.3.peg.2802"/>
<comment type="caution">
    <text evidence="2">The sequence shown here is derived from an EMBL/GenBank/DDBJ whole genome shotgun (WGS) entry which is preliminary data.</text>
</comment>
<keyword evidence="1" id="KW-0812">Transmembrane</keyword>
<dbReference type="EMBL" id="AFAR01000143">
    <property type="protein sequence ID" value="EGF27390.1"/>
    <property type="molecule type" value="Genomic_DNA"/>
</dbReference>